<dbReference type="CDD" id="cd06257">
    <property type="entry name" value="DnaJ"/>
    <property type="match status" value="1"/>
</dbReference>
<dbReference type="PANTHER" id="PTHR14021">
    <property type="entry name" value="IRON-SULFUR CLUSTER CO-CHAPERONE PROTEIN HSCB"/>
    <property type="match status" value="1"/>
</dbReference>
<dbReference type="NCBIfam" id="TIGR00714">
    <property type="entry name" value="hscB"/>
    <property type="match status" value="1"/>
</dbReference>
<dbReference type="InterPro" id="IPR001623">
    <property type="entry name" value="DnaJ_domain"/>
</dbReference>
<dbReference type="Proteomes" id="UP000307244">
    <property type="component" value="Unassembled WGS sequence"/>
</dbReference>
<evidence type="ECO:0000256" key="2">
    <source>
        <dbReference type="ARBA" id="ARBA00023186"/>
    </source>
</evidence>
<keyword evidence="6" id="KW-1185">Reference proteome</keyword>
<reference evidence="5 6" key="1">
    <citation type="submission" date="2019-04" db="EMBL/GenBank/DDBJ databases">
        <title>Pedobacter sp. RP-3-15 sp. nov., isolated from Arctic soil.</title>
        <authorList>
            <person name="Dahal R.H."/>
            <person name="Kim D.-U."/>
        </authorList>
    </citation>
    <scope>NUCLEOTIDE SEQUENCE [LARGE SCALE GENOMIC DNA]</scope>
    <source>
        <strain evidence="5 6">RP-3-15</strain>
    </source>
</reference>
<dbReference type="PANTHER" id="PTHR14021:SF15">
    <property type="entry name" value="IRON-SULFUR CLUSTER CO-CHAPERONE PROTEIN HSCB"/>
    <property type="match status" value="1"/>
</dbReference>
<dbReference type="InterPro" id="IPR004640">
    <property type="entry name" value="HscB"/>
</dbReference>
<dbReference type="GO" id="GO:0044571">
    <property type="term" value="P:[2Fe-2S] cluster assembly"/>
    <property type="evidence" value="ECO:0007669"/>
    <property type="project" value="InterPro"/>
</dbReference>
<dbReference type="GO" id="GO:0001671">
    <property type="term" value="F:ATPase activator activity"/>
    <property type="evidence" value="ECO:0007669"/>
    <property type="project" value="InterPro"/>
</dbReference>
<protein>
    <submittedName>
        <fullName evidence="5">Fe-S protein assembly co-chaperone HscB</fullName>
    </submittedName>
</protein>
<proteinExistence type="inferred from homology"/>
<dbReference type="Gene3D" id="1.20.1280.20">
    <property type="entry name" value="HscB, C-terminal domain"/>
    <property type="match status" value="1"/>
</dbReference>
<comment type="caution">
    <text evidence="5">The sequence shown here is derived from an EMBL/GenBank/DDBJ whole genome shotgun (WGS) entry which is preliminary data.</text>
</comment>
<dbReference type="GO" id="GO:0051087">
    <property type="term" value="F:protein-folding chaperone binding"/>
    <property type="evidence" value="ECO:0007669"/>
    <property type="project" value="InterPro"/>
</dbReference>
<evidence type="ECO:0000256" key="1">
    <source>
        <dbReference type="ARBA" id="ARBA00010476"/>
    </source>
</evidence>
<dbReference type="Pfam" id="PF07743">
    <property type="entry name" value="HSCB_C"/>
    <property type="match status" value="1"/>
</dbReference>
<dbReference type="SUPFAM" id="SSF46565">
    <property type="entry name" value="Chaperone J-domain"/>
    <property type="match status" value="1"/>
</dbReference>
<evidence type="ECO:0000313" key="6">
    <source>
        <dbReference type="Proteomes" id="UP000307244"/>
    </source>
</evidence>
<dbReference type="AlphaFoldDB" id="A0A4U1CLT7"/>
<organism evidence="5 6">
    <name type="scientific">Pedobacter frigoris</name>
    <dbReference type="NCBI Taxonomy" id="2571272"/>
    <lineage>
        <taxon>Bacteria</taxon>
        <taxon>Pseudomonadati</taxon>
        <taxon>Bacteroidota</taxon>
        <taxon>Sphingobacteriia</taxon>
        <taxon>Sphingobacteriales</taxon>
        <taxon>Sphingobacteriaceae</taxon>
        <taxon>Pedobacter</taxon>
    </lineage>
</organism>
<name>A0A4U1CLT7_9SPHI</name>
<accession>A0A4U1CLT7</accession>
<dbReference type="RefSeq" id="WP_136834220.1">
    <property type="nucleotide sequence ID" value="NZ_SWBQ01000001.1"/>
</dbReference>
<sequence length="180" mass="20763">MTDYFEFYGLPVSFNPNPALIKQKFYALSKQFHPDFYINESGEKQAEVLEMSTVNNNAYQVLSDPQKRLAYILELKGHLTEGEHYTLPQSFLMEMMEVNEALMDLQFEPDTAKLEALKSEVHSIEQDITGEIELLTNDFDQKSEDVQGQLLLTIKDLYYRSKYLFRIKESIAKAGSANTL</sequence>
<keyword evidence="2" id="KW-0143">Chaperone</keyword>
<dbReference type="SMART" id="SM00271">
    <property type="entry name" value="DnaJ"/>
    <property type="match status" value="1"/>
</dbReference>
<feature type="domain" description="J" evidence="4">
    <location>
        <begin position="3"/>
        <end position="75"/>
    </location>
</feature>
<evidence type="ECO:0000259" key="4">
    <source>
        <dbReference type="PROSITE" id="PS50076"/>
    </source>
</evidence>
<dbReference type="EMBL" id="SWBQ01000001">
    <property type="protein sequence ID" value="TKC08801.1"/>
    <property type="molecule type" value="Genomic_DNA"/>
</dbReference>
<dbReference type="PROSITE" id="PS50076">
    <property type="entry name" value="DNAJ_2"/>
    <property type="match status" value="1"/>
</dbReference>
<dbReference type="OrthoDB" id="287587at2"/>
<comment type="function">
    <text evidence="3">Co-chaperone involved in the maturation of iron-sulfur cluster-containing proteins. Seems to help targeting proteins to be folded toward HscA.</text>
</comment>
<evidence type="ECO:0000256" key="3">
    <source>
        <dbReference type="ARBA" id="ARBA00025596"/>
    </source>
</evidence>
<dbReference type="InterPro" id="IPR009073">
    <property type="entry name" value="HscB_oligo_C"/>
</dbReference>
<dbReference type="Gene3D" id="1.10.287.110">
    <property type="entry name" value="DnaJ domain"/>
    <property type="match status" value="1"/>
</dbReference>
<comment type="similarity">
    <text evidence="1">Belongs to the HscB family.</text>
</comment>
<gene>
    <name evidence="5" type="primary">hscB</name>
    <name evidence="5" type="ORF">FA047_01485</name>
</gene>
<dbReference type="Pfam" id="PF00226">
    <property type="entry name" value="DnaJ"/>
    <property type="match status" value="1"/>
</dbReference>
<dbReference type="InterPro" id="IPR036386">
    <property type="entry name" value="HscB_C_sf"/>
</dbReference>
<dbReference type="SUPFAM" id="SSF47144">
    <property type="entry name" value="HSC20 (HSCB), C-terminal oligomerisation domain"/>
    <property type="match status" value="1"/>
</dbReference>
<evidence type="ECO:0000313" key="5">
    <source>
        <dbReference type="EMBL" id="TKC08801.1"/>
    </source>
</evidence>
<dbReference type="InterPro" id="IPR036869">
    <property type="entry name" value="J_dom_sf"/>
</dbReference>
<dbReference type="GO" id="GO:0051259">
    <property type="term" value="P:protein complex oligomerization"/>
    <property type="evidence" value="ECO:0007669"/>
    <property type="project" value="InterPro"/>
</dbReference>